<keyword evidence="2" id="KW-1185">Reference proteome</keyword>
<evidence type="ECO:0008006" key="3">
    <source>
        <dbReference type="Google" id="ProtNLM"/>
    </source>
</evidence>
<comment type="caution">
    <text evidence="1">The sequence shown here is derived from an EMBL/GenBank/DDBJ whole genome shotgun (WGS) entry which is preliminary data.</text>
</comment>
<dbReference type="EMBL" id="JAWDID010000071">
    <property type="protein sequence ID" value="MDU0343503.1"/>
    <property type="molecule type" value="Genomic_DNA"/>
</dbReference>
<gene>
    <name evidence="1" type="ORF">RKE40_26755</name>
</gene>
<proteinExistence type="predicted"/>
<dbReference type="RefSeq" id="WP_316021214.1">
    <property type="nucleotide sequence ID" value="NZ_JAWDID010000071.1"/>
</dbReference>
<evidence type="ECO:0000313" key="2">
    <source>
        <dbReference type="Proteomes" id="UP001254257"/>
    </source>
</evidence>
<name>A0ABU3SFD1_9HYPH</name>
<organism evidence="1 2">
    <name type="scientific">Bosea rubneri</name>
    <dbReference type="NCBI Taxonomy" id="3075434"/>
    <lineage>
        <taxon>Bacteria</taxon>
        <taxon>Pseudomonadati</taxon>
        <taxon>Pseudomonadota</taxon>
        <taxon>Alphaproteobacteria</taxon>
        <taxon>Hyphomicrobiales</taxon>
        <taxon>Boseaceae</taxon>
        <taxon>Bosea</taxon>
    </lineage>
</organism>
<reference evidence="1 2" key="1">
    <citation type="submission" date="2023-09" db="EMBL/GenBank/DDBJ databases">
        <title>Whole genome shotgun sequencing (WGS) of Bosea sp. ZW T0_25, isolated from stored onions (Allium cepa).</title>
        <authorList>
            <person name="Stoll D.A."/>
            <person name="Huch M."/>
        </authorList>
    </citation>
    <scope>NUCLEOTIDE SEQUENCE [LARGE SCALE GENOMIC DNA]</scope>
    <source>
        <strain evidence="1 2">ZW T0_25</strain>
    </source>
</reference>
<evidence type="ECO:0000313" key="1">
    <source>
        <dbReference type="EMBL" id="MDU0343503.1"/>
    </source>
</evidence>
<sequence length="130" mass="13618">MLSLATPPEARAQAGAFQGAWLEEGGACSSVFVSKGRAIAFRRPAAAFAPAFIVAGQRLATPLATCRIVRMTAQGDRQMLNLSCTTTVSSDSARAVFALAEGGTLNRYLGPEGGIATKYQRCGQDSLKPH</sequence>
<protein>
    <recommendedName>
        <fullName evidence="3">Alkaline proteinase inhibitor/ Outer membrane lipoprotein Omp19 domain-containing protein</fullName>
    </recommendedName>
</protein>
<accession>A0ABU3SFD1</accession>
<dbReference type="Proteomes" id="UP001254257">
    <property type="component" value="Unassembled WGS sequence"/>
</dbReference>